<proteinExistence type="predicted"/>
<dbReference type="Proteomes" id="UP001239111">
    <property type="component" value="Chromosome 4"/>
</dbReference>
<keyword evidence="2" id="KW-1185">Reference proteome</keyword>
<protein>
    <submittedName>
        <fullName evidence="1">Uncharacterized protein</fullName>
    </submittedName>
</protein>
<evidence type="ECO:0000313" key="1">
    <source>
        <dbReference type="EMBL" id="KAJ8665413.1"/>
    </source>
</evidence>
<reference evidence="1" key="1">
    <citation type="submission" date="2023-04" db="EMBL/GenBank/DDBJ databases">
        <title>A chromosome-level genome assembly of the parasitoid wasp Eretmocerus hayati.</title>
        <authorList>
            <person name="Zhong Y."/>
            <person name="Liu S."/>
            <person name="Liu Y."/>
        </authorList>
    </citation>
    <scope>NUCLEOTIDE SEQUENCE</scope>
    <source>
        <strain evidence="1">ZJU_SS_LIU_2023</strain>
    </source>
</reference>
<accession>A0ACC2N356</accession>
<organism evidence="1 2">
    <name type="scientific">Eretmocerus hayati</name>
    <dbReference type="NCBI Taxonomy" id="131215"/>
    <lineage>
        <taxon>Eukaryota</taxon>
        <taxon>Metazoa</taxon>
        <taxon>Ecdysozoa</taxon>
        <taxon>Arthropoda</taxon>
        <taxon>Hexapoda</taxon>
        <taxon>Insecta</taxon>
        <taxon>Pterygota</taxon>
        <taxon>Neoptera</taxon>
        <taxon>Endopterygota</taxon>
        <taxon>Hymenoptera</taxon>
        <taxon>Apocrita</taxon>
        <taxon>Proctotrupomorpha</taxon>
        <taxon>Chalcidoidea</taxon>
        <taxon>Aphelinidae</taxon>
        <taxon>Aphelininae</taxon>
        <taxon>Eretmocerus</taxon>
    </lineage>
</organism>
<comment type="caution">
    <text evidence="1">The sequence shown here is derived from an EMBL/GenBank/DDBJ whole genome shotgun (WGS) entry which is preliminary data.</text>
</comment>
<gene>
    <name evidence="1" type="ORF">QAD02_007075</name>
</gene>
<sequence>MALNRNAKELRRIKFKPGKLKDSTSGFDGLANKTQERCEKLGKQEMYEAQLAAKRQQIQKQIDIWEQRSTTNVPDSHGLTQNSRTKSSSLASSQPYNHIDSSESDPRFCCTPQSVQQFQNSDSKRSETLTNTNSNELNNDTSDDGMSELQRMIEEQDQENARKKKKRRSVGPGIENRNHLPSEKCDNATIASNIRGKGLRRPKSSYRVNVTEPSTSNYELHNDGNGGTSPIQPGDLDLSNGETENRDRGEDQSFSPQNTISNGPNDYWKQIQQEIKGYEFDPAVSGIYYDYLLKRFNDEEDYKRVHYTKKATNDIGRWMRGERLKMRATAISDAEKEAEQIRPLN</sequence>
<name>A0ACC2N356_9HYME</name>
<dbReference type="EMBL" id="CM056744">
    <property type="protein sequence ID" value="KAJ8665413.1"/>
    <property type="molecule type" value="Genomic_DNA"/>
</dbReference>
<evidence type="ECO:0000313" key="2">
    <source>
        <dbReference type="Proteomes" id="UP001239111"/>
    </source>
</evidence>